<name>X0TLN1_9ZZZZ</name>
<dbReference type="SUPFAM" id="SSF48310">
    <property type="entry name" value="Aldehyde ferredoxin oxidoreductase, C-terminal domains"/>
    <property type="match status" value="1"/>
</dbReference>
<dbReference type="InterPro" id="IPR013984">
    <property type="entry name" value="Ald_Fedxn_OxRdtase_dom2"/>
</dbReference>
<proteinExistence type="predicted"/>
<dbReference type="PANTHER" id="PTHR30038">
    <property type="entry name" value="ALDEHYDE FERREDOXIN OXIDOREDUCTASE"/>
    <property type="match status" value="1"/>
</dbReference>
<dbReference type="AlphaFoldDB" id="X0TLN1"/>
<dbReference type="EMBL" id="BARS01013172">
    <property type="protein sequence ID" value="GAF94159.1"/>
    <property type="molecule type" value="Genomic_DNA"/>
</dbReference>
<organism evidence="2">
    <name type="scientific">marine sediment metagenome</name>
    <dbReference type="NCBI Taxonomy" id="412755"/>
    <lineage>
        <taxon>unclassified sequences</taxon>
        <taxon>metagenomes</taxon>
        <taxon>ecological metagenomes</taxon>
    </lineage>
</organism>
<accession>X0TLN1</accession>
<feature type="non-terminal residue" evidence="2">
    <location>
        <position position="1"/>
    </location>
</feature>
<dbReference type="GO" id="GO:0009055">
    <property type="term" value="F:electron transfer activity"/>
    <property type="evidence" value="ECO:0007669"/>
    <property type="project" value="InterPro"/>
</dbReference>
<comment type="caution">
    <text evidence="2">The sequence shown here is derived from an EMBL/GenBank/DDBJ whole genome shotgun (WGS) entry which is preliminary data.</text>
</comment>
<evidence type="ECO:0000259" key="1">
    <source>
        <dbReference type="Pfam" id="PF01314"/>
    </source>
</evidence>
<protein>
    <recommendedName>
        <fullName evidence="1">Aldehyde ferredoxin oxidoreductase C-terminal domain-containing protein</fullName>
    </recommendedName>
</protein>
<dbReference type="InterPro" id="IPR036021">
    <property type="entry name" value="Tungsten_al_ferr_oxy-like_C"/>
</dbReference>
<reference evidence="2" key="1">
    <citation type="journal article" date="2014" name="Front. Microbiol.">
        <title>High frequency of phylogenetically diverse reductive dehalogenase-homologous genes in deep subseafloor sedimentary metagenomes.</title>
        <authorList>
            <person name="Kawai M."/>
            <person name="Futagami T."/>
            <person name="Toyoda A."/>
            <person name="Takaki Y."/>
            <person name="Nishi S."/>
            <person name="Hori S."/>
            <person name="Arai W."/>
            <person name="Tsubouchi T."/>
            <person name="Morono Y."/>
            <person name="Uchiyama I."/>
            <person name="Ito T."/>
            <person name="Fujiyama A."/>
            <person name="Inagaki F."/>
            <person name="Takami H."/>
        </authorList>
    </citation>
    <scope>NUCLEOTIDE SEQUENCE</scope>
    <source>
        <strain evidence="2">Expedition CK06-06</strain>
    </source>
</reference>
<sequence>QEIYSNLLQRRWVKALGRWGTPILMKNSNELGFLRVRNNQRTTFGKQGEALDAEHLDHYSTGMVSCASCPAHCRHRYQILEGPYAGTMGEGPEYASIGSMGSTLGNGNLESAIYATELCNRYGLDTISTGSYIAWAMELYQRRIIDDSTVGYPLRWGDQKAIIKLIHQIA</sequence>
<feature type="domain" description="Aldehyde ferredoxin oxidoreductase C-terminal" evidence="1">
    <location>
        <begin position="3"/>
        <end position="170"/>
    </location>
</feature>
<dbReference type="GO" id="GO:0051536">
    <property type="term" value="F:iron-sulfur cluster binding"/>
    <property type="evidence" value="ECO:0007669"/>
    <property type="project" value="InterPro"/>
</dbReference>
<dbReference type="PANTHER" id="PTHR30038:SF0">
    <property type="entry name" value="TUNGSTEN-CONTAINING ALDEHYDE FERREDOXIN OXIDOREDUCTASE"/>
    <property type="match status" value="1"/>
</dbReference>
<evidence type="ECO:0000313" key="2">
    <source>
        <dbReference type="EMBL" id="GAF94159.1"/>
    </source>
</evidence>
<dbReference type="InterPro" id="IPR051919">
    <property type="entry name" value="W-dependent_AOR"/>
</dbReference>
<dbReference type="Pfam" id="PF01314">
    <property type="entry name" value="AFOR_C"/>
    <property type="match status" value="1"/>
</dbReference>
<dbReference type="InterPro" id="IPR001203">
    <property type="entry name" value="OxRdtase_Ald_Fedxn_C"/>
</dbReference>
<gene>
    <name evidence="2" type="ORF">S01H1_23045</name>
</gene>
<dbReference type="GO" id="GO:0016625">
    <property type="term" value="F:oxidoreductase activity, acting on the aldehyde or oxo group of donors, iron-sulfur protein as acceptor"/>
    <property type="evidence" value="ECO:0007669"/>
    <property type="project" value="InterPro"/>
</dbReference>
<dbReference type="Gene3D" id="1.10.569.10">
    <property type="entry name" value="Aldehyde Ferredoxin Oxidoreductase Protein, subunit A, domain 2"/>
    <property type="match status" value="1"/>
</dbReference>
<feature type="non-terminal residue" evidence="2">
    <location>
        <position position="170"/>
    </location>
</feature>